<keyword evidence="2" id="KW-0812">Transmembrane</keyword>
<feature type="transmembrane region" description="Helical" evidence="2">
    <location>
        <begin position="12"/>
        <end position="35"/>
    </location>
</feature>
<feature type="region of interest" description="Disordered" evidence="1">
    <location>
        <begin position="659"/>
        <end position="716"/>
    </location>
</feature>
<organism evidence="4 5">
    <name type="scientific">Cucumis melo var. makuwa</name>
    <name type="common">Oriental melon</name>
    <dbReference type="NCBI Taxonomy" id="1194695"/>
    <lineage>
        <taxon>Eukaryota</taxon>
        <taxon>Viridiplantae</taxon>
        <taxon>Streptophyta</taxon>
        <taxon>Embryophyta</taxon>
        <taxon>Tracheophyta</taxon>
        <taxon>Spermatophyta</taxon>
        <taxon>Magnoliopsida</taxon>
        <taxon>eudicotyledons</taxon>
        <taxon>Gunneridae</taxon>
        <taxon>Pentapetalae</taxon>
        <taxon>rosids</taxon>
        <taxon>fabids</taxon>
        <taxon>Cucurbitales</taxon>
        <taxon>Cucurbitaceae</taxon>
        <taxon>Benincaseae</taxon>
        <taxon>Cucumis</taxon>
    </lineage>
</organism>
<feature type="compositionally biased region" description="Pro residues" evidence="1">
    <location>
        <begin position="661"/>
        <end position="674"/>
    </location>
</feature>
<reference evidence="4 5" key="1">
    <citation type="submission" date="2019-08" db="EMBL/GenBank/DDBJ databases">
        <title>Draft genome sequences of two oriental melons (Cucumis melo L. var makuwa).</title>
        <authorList>
            <person name="Kwon S.-Y."/>
        </authorList>
    </citation>
    <scope>NUCLEOTIDE SEQUENCE [LARGE SCALE GENOMIC DNA]</scope>
    <source>
        <strain evidence="5">cv. SW 3</strain>
        <tissue evidence="4">Leaf</tissue>
    </source>
</reference>
<comment type="caution">
    <text evidence="4">The sequence shown here is derived from an EMBL/GenBank/DDBJ whole genome shotgun (WGS) entry which is preliminary data.</text>
</comment>
<name>A0A5A7UUX0_CUCMM</name>
<keyword evidence="2" id="KW-1133">Transmembrane helix</keyword>
<dbReference type="InterPro" id="IPR052448">
    <property type="entry name" value="DnaJ_C16_autophagy_reg"/>
</dbReference>
<dbReference type="Proteomes" id="UP000321393">
    <property type="component" value="Unassembled WGS sequence"/>
</dbReference>
<evidence type="ECO:0000313" key="4">
    <source>
        <dbReference type="EMBL" id="KAA0057956.1"/>
    </source>
</evidence>
<feature type="compositionally biased region" description="Low complexity" evidence="1">
    <location>
        <begin position="675"/>
        <end position="685"/>
    </location>
</feature>
<dbReference type="EMBL" id="SSTE01006842">
    <property type="protein sequence ID" value="KAA0057956.1"/>
    <property type="molecule type" value="Genomic_DNA"/>
</dbReference>
<accession>A0A5A7UUX0</accession>
<evidence type="ECO:0000256" key="1">
    <source>
        <dbReference type="SAM" id="MobiDB-lite"/>
    </source>
</evidence>
<dbReference type="Pfam" id="PF00226">
    <property type="entry name" value="DnaJ"/>
    <property type="match status" value="1"/>
</dbReference>
<dbReference type="Gene3D" id="1.10.287.110">
    <property type="entry name" value="DnaJ domain"/>
    <property type="match status" value="1"/>
</dbReference>
<sequence length="762" mass="85838">MPTSSMASTIKAYSVPLILFSLAVFYQLVVIPIAFPTSHYDVLGIKRYSSVDEVKEAYGKLSTKWESGGEIPEAVDFVKIQYAYELLKNNLWKRDYDLFGFDEQRGVLEKAKMQYAREKFSEIGLPLLDEVALNTEDRSLNFITSNDVRSMFNDDKPSLIMLYSFGSKLCVQFSDAWKQIVALLDGVANTAVVELGEAQFAAYLAEKKPTGQPFFRNGLPSFVAFSPSCKSIDCINRFNGKLSFDDITDWFATTVLYLPRILYYSKDMLGPKFLAKSSPHKVKVIIFSATGERAAPFIRQTAKNNWDSVSFAFVLWREEDSSIWLDAFGVELAPAMVFLKDPGMKPIVYHGTSLLFPRLISFVCIFPFILYSVHHLTDQNVHLPLGSVNRSSFVQLIEQNKQQELPQLRSRTSMELGCDARGYSRAGSDTLTWYCAIVAGRLGAELNKMRETMRRVKETLTSYEAYGADEDPRIFPAVAALQSKRLSFTWLDGEAQKKYCFFYISSESSYETCGPMRDLSDVPRLFIVRYKRDATKAKEMKPRSMFDTSSDDPDLAAQLVALYNGSSEISEIAQWVSKIIEDGDSRDLPFYRVKAPELVHEDPEPMSFGSGGSSFITNVLKRIEHIKVGIYDRLDDPRIGPVLFLASLLSFGTIWLRKSQPTPPSRPARQPDPPSESTQPSQPTTKEGSKPRRRNRSRTASNADVPPSITDFEPPNAYQMHLSDDLAVDYYCDEMGDSIPLLKQVGGGALPTITMYFIDSQT</sequence>
<dbReference type="SMART" id="SM00271">
    <property type="entry name" value="DnaJ"/>
    <property type="match status" value="1"/>
</dbReference>
<dbReference type="STRING" id="1194695.A0A5A7UUX0"/>
<evidence type="ECO:0000313" key="5">
    <source>
        <dbReference type="Proteomes" id="UP000321393"/>
    </source>
</evidence>
<dbReference type="SUPFAM" id="SSF46565">
    <property type="entry name" value="Chaperone J-domain"/>
    <property type="match status" value="1"/>
</dbReference>
<evidence type="ECO:0000259" key="3">
    <source>
        <dbReference type="PROSITE" id="PS50076"/>
    </source>
</evidence>
<dbReference type="InterPro" id="IPR001623">
    <property type="entry name" value="DnaJ_domain"/>
</dbReference>
<dbReference type="PANTHER" id="PTHR44303">
    <property type="entry name" value="DNAJ HOMOLOG SUBFAMILY C MEMBER 16"/>
    <property type="match status" value="1"/>
</dbReference>
<dbReference type="InterPro" id="IPR036869">
    <property type="entry name" value="J_dom_sf"/>
</dbReference>
<keyword evidence="2" id="KW-0472">Membrane</keyword>
<dbReference type="CDD" id="cd06257">
    <property type="entry name" value="DnaJ"/>
    <property type="match status" value="1"/>
</dbReference>
<dbReference type="OrthoDB" id="767702at2759"/>
<evidence type="ECO:0000256" key="2">
    <source>
        <dbReference type="SAM" id="Phobius"/>
    </source>
</evidence>
<dbReference type="PROSITE" id="PS50076">
    <property type="entry name" value="DNAJ_2"/>
    <property type="match status" value="1"/>
</dbReference>
<dbReference type="InterPro" id="IPR036249">
    <property type="entry name" value="Thioredoxin-like_sf"/>
</dbReference>
<feature type="domain" description="J" evidence="3">
    <location>
        <begin position="38"/>
        <end position="100"/>
    </location>
</feature>
<protein>
    <submittedName>
        <fullName evidence="4">DnaJ-like protein subfamily C member 16</fullName>
    </submittedName>
</protein>
<gene>
    <name evidence="4" type="ORF">E6C27_scaffold274G002590</name>
</gene>
<proteinExistence type="predicted"/>
<dbReference type="SUPFAM" id="SSF52833">
    <property type="entry name" value="Thioredoxin-like"/>
    <property type="match status" value="1"/>
</dbReference>
<dbReference type="PANTHER" id="PTHR44303:SF2">
    <property type="entry name" value="DNAJ HOMOLOG SUBFAMILY C MEMBER 16"/>
    <property type="match status" value="1"/>
</dbReference>
<dbReference type="AlphaFoldDB" id="A0A5A7UUX0"/>